<dbReference type="GO" id="GO:0003712">
    <property type="term" value="F:transcription coregulator activity"/>
    <property type="evidence" value="ECO:0007669"/>
    <property type="project" value="TreeGrafter"/>
</dbReference>
<dbReference type="EMBL" id="CP138580">
    <property type="protein sequence ID" value="WPG97383.1"/>
    <property type="molecule type" value="Genomic_DNA"/>
</dbReference>
<accession>A0AAQ3LWT7</accession>
<organism evidence="13 14">
    <name type="scientific">Acrodontium crateriforme</name>
    <dbReference type="NCBI Taxonomy" id="150365"/>
    <lineage>
        <taxon>Eukaryota</taxon>
        <taxon>Fungi</taxon>
        <taxon>Dikarya</taxon>
        <taxon>Ascomycota</taxon>
        <taxon>Pezizomycotina</taxon>
        <taxon>Dothideomycetes</taxon>
        <taxon>Dothideomycetidae</taxon>
        <taxon>Mycosphaerellales</taxon>
        <taxon>Teratosphaeriaceae</taxon>
        <taxon>Acrodontium</taxon>
    </lineage>
</organism>
<comment type="subcellular location">
    <subcellularLocation>
        <location evidence="1 10">Nucleus</location>
    </subcellularLocation>
</comment>
<dbReference type="Gene3D" id="6.10.280.10">
    <property type="entry name" value="Mediator complex, subunit Med21"/>
    <property type="match status" value="1"/>
</dbReference>
<gene>
    <name evidence="13" type="ORF">R9X50_00015800</name>
</gene>
<dbReference type="PANTHER" id="PTHR13381">
    <property type="entry name" value="RNA POLYMERASE II HOLOENZYME COMPONENT SRB7"/>
    <property type="match status" value="1"/>
</dbReference>
<dbReference type="SUPFAM" id="SSF140718">
    <property type="entry name" value="Mediator hinge subcomplex-like"/>
    <property type="match status" value="1"/>
</dbReference>
<evidence type="ECO:0000256" key="9">
    <source>
        <dbReference type="ARBA" id="ARBA00025687"/>
    </source>
</evidence>
<proteinExistence type="inferred from homology"/>
<name>A0AAQ3LWT7_9PEZI</name>
<dbReference type="Proteomes" id="UP001303373">
    <property type="component" value="Chromosome 1"/>
</dbReference>
<feature type="region of interest" description="Disordered" evidence="12">
    <location>
        <begin position="31"/>
        <end position="75"/>
    </location>
</feature>
<dbReference type="PANTHER" id="PTHR13381:SF0">
    <property type="entry name" value="MEDIATOR OF RNA POLYMERASE II TRANSCRIPTION SUBUNIT 21"/>
    <property type="match status" value="1"/>
</dbReference>
<evidence type="ECO:0000256" key="11">
    <source>
        <dbReference type="SAM" id="Coils"/>
    </source>
</evidence>
<keyword evidence="5 10" id="KW-0805">Transcription regulation</keyword>
<dbReference type="GO" id="GO:0016592">
    <property type="term" value="C:mediator complex"/>
    <property type="evidence" value="ECO:0007669"/>
    <property type="project" value="UniProtKB-UniRule"/>
</dbReference>
<keyword evidence="8 10" id="KW-0539">Nucleus</keyword>
<comment type="subunit">
    <text evidence="3 10">Component of the Mediator complex.</text>
</comment>
<evidence type="ECO:0000256" key="8">
    <source>
        <dbReference type="ARBA" id="ARBA00023242"/>
    </source>
</evidence>
<protein>
    <recommendedName>
        <fullName evidence="4 10">Mediator of RNA polymerase II transcription subunit 21</fullName>
    </recommendedName>
</protein>
<dbReference type="Pfam" id="PF11221">
    <property type="entry name" value="Med21"/>
    <property type="match status" value="1"/>
</dbReference>
<sequence>MADRLTQLQDCLDEINTLMYATLNYIQTRHPYGEIPGQPSQGPDPAPLANGDASQSAANQPEDRPGTPPPEHPEAFKAALHELAQGLVLKEQQMEILINSLPGLGASESDQERRMQELAAELQEVEKERAVAEEEKEQMVETLGALVVKVGRIP</sequence>
<reference evidence="13 14" key="1">
    <citation type="submission" date="2023-11" db="EMBL/GenBank/DDBJ databases">
        <title>An acidophilic fungus is an integral part of prey digestion in a carnivorous sundew plant.</title>
        <authorList>
            <person name="Tsai I.J."/>
        </authorList>
    </citation>
    <scope>NUCLEOTIDE SEQUENCE [LARGE SCALE GENOMIC DNA]</scope>
    <source>
        <strain evidence="13">169a</strain>
    </source>
</reference>
<evidence type="ECO:0000256" key="6">
    <source>
        <dbReference type="ARBA" id="ARBA00023159"/>
    </source>
</evidence>
<dbReference type="InterPro" id="IPR037212">
    <property type="entry name" value="Med7/Med21-like"/>
</dbReference>
<evidence type="ECO:0000256" key="1">
    <source>
        <dbReference type="ARBA" id="ARBA00004123"/>
    </source>
</evidence>
<keyword evidence="6 10" id="KW-0010">Activator</keyword>
<evidence type="ECO:0000256" key="2">
    <source>
        <dbReference type="ARBA" id="ARBA00005770"/>
    </source>
</evidence>
<dbReference type="AlphaFoldDB" id="A0AAQ3LWT7"/>
<evidence type="ECO:0000313" key="13">
    <source>
        <dbReference type="EMBL" id="WPG97383.1"/>
    </source>
</evidence>
<evidence type="ECO:0000256" key="3">
    <source>
        <dbReference type="ARBA" id="ARBA00011837"/>
    </source>
</evidence>
<keyword evidence="14" id="KW-1185">Reference proteome</keyword>
<evidence type="ECO:0000256" key="4">
    <source>
        <dbReference type="ARBA" id="ARBA00019691"/>
    </source>
</evidence>
<feature type="compositionally biased region" description="Basic and acidic residues" evidence="12">
    <location>
        <begin position="61"/>
        <end position="75"/>
    </location>
</feature>
<comment type="similarity">
    <text evidence="2 10">Belongs to the Mediator complex subunit 21 family.</text>
</comment>
<evidence type="ECO:0000256" key="5">
    <source>
        <dbReference type="ARBA" id="ARBA00023015"/>
    </source>
</evidence>
<evidence type="ECO:0000256" key="7">
    <source>
        <dbReference type="ARBA" id="ARBA00023163"/>
    </source>
</evidence>
<evidence type="ECO:0000256" key="12">
    <source>
        <dbReference type="SAM" id="MobiDB-lite"/>
    </source>
</evidence>
<keyword evidence="7 10" id="KW-0804">Transcription</keyword>
<dbReference type="InterPro" id="IPR021384">
    <property type="entry name" value="Mediator_Med21"/>
</dbReference>
<comment type="function">
    <text evidence="9 10">Component of the Mediator complex, a coactivator involved in the regulated transcription of nearly all RNA polymerase II-dependent genes. Mediator functions as a bridge to convey information from gene-specific regulatory proteins to the basal RNA polymerase II transcription machinery. Mediator is recruited to promoters by direct interactions with regulatory proteins and serves as a scaffold for the assembly of a functional preinitiation complex with RNA polymerase II and the general transcription factors.</text>
</comment>
<dbReference type="GO" id="GO:0006357">
    <property type="term" value="P:regulation of transcription by RNA polymerase II"/>
    <property type="evidence" value="ECO:0007669"/>
    <property type="project" value="TreeGrafter"/>
</dbReference>
<feature type="coiled-coil region" evidence="11">
    <location>
        <begin position="108"/>
        <end position="142"/>
    </location>
</feature>
<keyword evidence="11" id="KW-0175">Coiled coil</keyword>
<evidence type="ECO:0000313" key="14">
    <source>
        <dbReference type="Proteomes" id="UP001303373"/>
    </source>
</evidence>
<evidence type="ECO:0000256" key="10">
    <source>
        <dbReference type="RuleBase" id="RU366036"/>
    </source>
</evidence>